<name>A0A182WPV3_9DIPT</name>
<evidence type="ECO:0000313" key="2">
    <source>
        <dbReference type="Proteomes" id="UP000075920"/>
    </source>
</evidence>
<accession>A0A182WPV3</accession>
<evidence type="ECO:0000313" key="1">
    <source>
        <dbReference type="EnsemblMetazoa" id="AMIN014692-PA"/>
    </source>
</evidence>
<proteinExistence type="predicted"/>
<organism evidence="1 2">
    <name type="scientific">Anopheles minimus</name>
    <dbReference type="NCBI Taxonomy" id="112268"/>
    <lineage>
        <taxon>Eukaryota</taxon>
        <taxon>Metazoa</taxon>
        <taxon>Ecdysozoa</taxon>
        <taxon>Arthropoda</taxon>
        <taxon>Hexapoda</taxon>
        <taxon>Insecta</taxon>
        <taxon>Pterygota</taxon>
        <taxon>Neoptera</taxon>
        <taxon>Endopterygota</taxon>
        <taxon>Diptera</taxon>
        <taxon>Nematocera</taxon>
        <taxon>Culicoidea</taxon>
        <taxon>Culicidae</taxon>
        <taxon>Anophelinae</taxon>
        <taxon>Anopheles</taxon>
    </lineage>
</organism>
<dbReference type="EnsemblMetazoa" id="AMIN014692-RA">
    <property type="protein sequence ID" value="AMIN014692-PA"/>
    <property type="gene ID" value="AMIN014692"/>
</dbReference>
<sequence length="87" mass="8900">ALYPFGGTSSSSSRTCDPGGIIIILLKKSGQVGCVPCTASAGSKFARALSSGGFFLVRLLCVTRPPLFETVCFVTSPAEGRKAGSRG</sequence>
<reference evidence="1" key="2">
    <citation type="submission" date="2020-05" db="UniProtKB">
        <authorList>
            <consortium name="EnsemblMetazoa"/>
        </authorList>
    </citation>
    <scope>IDENTIFICATION</scope>
    <source>
        <strain evidence="1">MINIMUS1</strain>
    </source>
</reference>
<reference evidence="2" key="1">
    <citation type="submission" date="2013-03" db="EMBL/GenBank/DDBJ databases">
        <title>The Genome Sequence of Anopheles minimus MINIMUS1.</title>
        <authorList>
            <consortium name="The Broad Institute Genomics Platform"/>
            <person name="Neafsey D.E."/>
            <person name="Walton C."/>
            <person name="Walker B."/>
            <person name="Young S.K."/>
            <person name="Zeng Q."/>
            <person name="Gargeya S."/>
            <person name="Fitzgerald M."/>
            <person name="Haas B."/>
            <person name="Abouelleil A."/>
            <person name="Allen A.W."/>
            <person name="Alvarado L."/>
            <person name="Arachchi H.M."/>
            <person name="Berlin A.M."/>
            <person name="Chapman S.B."/>
            <person name="Gainer-Dewar J."/>
            <person name="Goldberg J."/>
            <person name="Griggs A."/>
            <person name="Gujja S."/>
            <person name="Hansen M."/>
            <person name="Howarth C."/>
            <person name="Imamovic A."/>
            <person name="Ireland A."/>
            <person name="Larimer J."/>
            <person name="McCowan C."/>
            <person name="Murphy C."/>
            <person name="Pearson M."/>
            <person name="Poon T.W."/>
            <person name="Priest M."/>
            <person name="Roberts A."/>
            <person name="Saif S."/>
            <person name="Shea T."/>
            <person name="Sisk P."/>
            <person name="Sykes S."/>
            <person name="Wortman J."/>
            <person name="Nusbaum C."/>
            <person name="Birren B."/>
        </authorList>
    </citation>
    <scope>NUCLEOTIDE SEQUENCE [LARGE SCALE GENOMIC DNA]</scope>
    <source>
        <strain evidence="2">MINIMUS1</strain>
    </source>
</reference>
<dbReference type="VEuPathDB" id="VectorBase:AMIN014692"/>
<dbReference type="Proteomes" id="UP000075920">
    <property type="component" value="Unassembled WGS sequence"/>
</dbReference>
<dbReference type="AlphaFoldDB" id="A0A182WPV3"/>
<protein>
    <submittedName>
        <fullName evidence="1">Uncharacterized protein</fullName>
    </submittedName>
</protein>
<keyword evidence="2" id="KW-1185">Reference proteome</keyword>